<dbReference type="EMBL" id="CAMAPF010001140">
    <property type="protein sequence ID" value="CAH9147853.1"/>
    <property type="molecule type" value="Genomic_DNA"/>
</dbReference>
<comment type="caution">
    <text evidence="1">The sequence shown here is derived from an EMBL/GenBank/DDBJ whole genome shotgun (WGS) entry which is preliminary data.</text>
</comment>
<protein>
    <submittedName>
        <fullName evidence="1">Uncharacterized protein</fullName>
    </submittedName>
</protein>
<proteinExistence type="predicted"/>
<organism evidence="1 2">
    <name type="scientific">Cuscuta epithymum</name>
    <dbReference type="NCBI Taxonomy" id="186058"/>
    <lineage>
        <taxon>Eukaryota</taxon>
        <taxon>Viridiplantae</taxon>
        <taxon>Streptophyta</taxon>
        <taxon>Embryophyta</taxon>
        <taxon>Tracheophyta</taxon>
        <taxon>Spermatophyta</taxon>
        <taxon>Magnoliopsida</taxon>
        <taxon>eudicotyledons</taxon>
        <taxon>Gunneridae</taxon>
        <taxon>Pentapetalae</taxon>
        <taxon>asterids</taxon>
        <taxon>lamiids</taxon>
        <taxon>Solanales</taxon>
        <taxon>Convolvulaceae</taxon>
        <taxon>Cuscuteae</taxon>
        <taxon>Cuscuta</taxon>
        <taxon>Cuscuta subgen. Cuscuta</taxon>
    </lineage>
</organism>
<dbReference type="AlphaFoldDB" id="A0AAV0GKI3"/>
<sequence>MDGFVLNLVGAPSGSIMNDTPPDPFFMRVESCLPNYPYKKLYEFASFLYVPKQTTKQSCEAFLHHSSDAKGRLQAFLGRDDACMVTGNGPILCQLQMTFQLKKRTILVFFMHSRGRVRLIAMSRCGLETPPLKCYSYEITTASCAHPRAQP</sequence>
<name>A0AAV0GKI3_9ASTE</name>
<accession>A0AAV0GKI3</accession>
<dbReference type="Proteomes" id="UP001152523">
    <property type="component" value="Unassembled WGS sequence"/>
</dbReference>
<reference evidence="1" key="1">
    <citation type="submission" date="2022-07" db="EMBL/GenBank/DDBJ databases">
        <authorList>
            <person name="Macas J."/>
            <person name="Novak P."/>
            <person name="Neumann P."/>
        </authorList>
    </citation>
    <scope>NUCLEOTIDE SEQUENCE</scope>
</reference>
<gene>
    <name evidence="1" type="ORF">CEPIT_LOCUS44049</name>
</gene>
<keyword evidence="2" id="KW-1185">Reference proteome</keyword>
<evidence type="ECO:0000313" key="1">
    <source>
        <dbReference type="EMBL" id="CAH9147853.1"/>
    </source>
</evidence>
<evidence type="ECO:0000313" key="2">
    <source>
        <dbReference type="Proteomes" id="UP001152523"/>
    </source>
</evidence>